<dbReference type="AlphaFoldDB" id="A0A6J4SPH9"/>
<dbReference type="SUPFAM" id="SSF55961">
    <property type="entry name" value="Bet v1-like"/>
    <property type="match status" value="1"/>
</dbReference>
<dbReference type="InterPro" id="IPR019587">
    <property type="entry name" value="Polyketide_cyclase/dehydratase"/>
</dbReference>
<name>A0A6J4SPH9_9ACTN</name>
<evidence type="ECO:0008006" key="2">
    <source>
        <dbReference type="Google" id="ProtNLM"/>
    </source>
</evidence>
<sequence length="135" mass="14538">MLTYEARSRAPVEEAWSLIARPARWHEWAPHVRGAWSLGSPEVRRGARGAARLLGAIPVPARVVDKRPGRSWTWRVGPVDIVHRVAPAPGRARGSVVAVDLVAPRALELVLAASYGPAVALLVRNLARVAGRSAP</sequence>
<evidence type="ECO:0000313" key="1">
    <source>
        <dbReference type="EMBL" id="CAA9499290.1"/>
    </source>
</evidence>
<dbReference type="Gene3D" id="3.30.530.20">
    <property type="match status" value="1"/>
</dbReference>
<organism evidence="1">
    <name type="scientific">uncultured Solirubrobacterales bacterium</name>
    <dbReference type="NCBI Taxonomy" id="768556"/>
    <lineage>
        <taxon>Bacteria</taxon>
        <taxon>Bacillati</taxon>
        <taxon>Actinomycetota</taxon>
        <taxon>Thermoleophilia</taxon>
        <taxon>Solirubrobacterales</taxon>
        <taxon>environmental samples</taxon>
    </lineage>
</organism>
<proteinExistence type="predicted"/>
<dbReference type="InterPro" id="IPR023393">
    <property type="entry name" value="START-like_dom_sf"/>
</dbReference>
<dbReference type="EMBL" id="CADCVU010000101">
    <property type="protein sequence ID" value="CAA9499290.1"/>
    <property type="molecule type" value="Genomic_DNA"/>
</dbReference>
<protein>
    <recommendedName>
        <fullName evidence="2">Polyketide cyclase/dehydrase</fullName>
    </recommendedName>
</protein>
<gene>
    <name evidence="1" type="ORF">AVDCRST_MAG45-1193</name>
</gene>
<dbReference type="Pfam" id="PF10604">
    <property type="entry name" value="Polyketide_cyc2"/>
    <property type="match status" value="1"/>
</dbReference>
<accession>A0A6J4SPH9</accession>
<reference evidence="1" key="1">
    <citation type="submission" date="2020-02" db="EMBL/GenBank/DDBJ databases">
        <authorList>
            <person name="Meier V. D."/>
        </authorList>
    </citation>
    <scope>NUCLEOTIDE SEQUENCE</scope>
    <source>
        <strain evidence="1">AVDCRST_MAG45</strain>
    </source>
</reference>